<protein>
    <submittedName>
        <fullName evidence="2">Uncharacterized protein</fullName>
    </submittedName>
</protein>
<evidence type="ECO:0000313" key="1">
    <source>
        <dbReference type="EMBL" id="SFB53357.1"/>
    </source>
</evidence>
<dbReference type="Proteomes" id="UP000199579">
    <property type="component" value="Unassembled WGS sequence"/>
</dbReference>
<dbReference type="EMBL" id="FOSX01000095">
    <property type="protein sequence ID" value="SFL31473.1"/>
    <property type="molecule type" value="Genomic_DNA"/>
</dbReference>
<dbReference type="EMBL" id="FOKJ01000073">
    <property type="protein sequence ID" value="SFB53357.1"/>
    <property type="molecule type" value="Genomic_DNA"/>
</dbReference>
<dbReference type="AlphaFoldDB" id="A0A1I4GPQ3"/>
<accession>A0A1I4GPQ3</accession>
<sequence length="49" mass="5775">MLPNPQPYFAKLVDPRRETRNERHALHATSDDGDLSWEWIHSELRSACQ</sequence>
<gene>
    <name evidence="1" type="ORF">SAMN04244571_03582</name>
    <name evidence="2" type="ORF">SAMN04244574_03920</name>
</gene>
<evidence type="ECO:0000313" key="3">
    <source>
        <dbReference type="Proteomes" id="UP000198861"/>
    </source>
</evidence>
<proteinExistence type="predicted"/>
<dbReference type="Proteomes" id="UP000198861">
    <property type="component" value="Unassembled WGS sequence"/>
</dbReference>
<keyword evidence="3" id="KW-1185">Reference proteome</keyword>
<evidence type="ECO:0000313" key="2">
    <source>
        <dbReference type="EMBL" id="SFL31473.1"/>
    </source>
</evidence>
<evidence type="ECO:0000313" key="4">
    <source>
        <dbReference type="Proteomes" id="UP000199579"/>
    </source>
</evidence>
<organism evidence="2 4">
    <name type="scientific">Azotobacter beijerinckii</name>
    <dbReference type="NCBI Taxonomy" id="170623"/>
    <lineage>
        <taxon>Bacteria</taxon>
        <taxon>Pseudomonadati</taxon>
        <taxon>Pseudomonadota</taxon>
        <taxon>Gammaproteobacteria</taxon>
        <taxon>Pseudomonadales</taxon>
        <taxon>Pseudomonadaceae</taxon>
        <taxon>Azotobacter</taxon>
    </lineage>
</organism>
<name>A0A1I4GPQ3_9GAMM</name>
<reference evidence="2 4" key="1">
    <citation type="submission" date="2016-10" db="EMBL/GenBank/DDBJ databases">
        <authorList>
            <person name="de Groot N.N."/>
        </authorList>
    </citation>
    <scope>NUCLEOTIDE SEQUENCE [LARGE SCALE GENOMIC DNA]</scope>
    <source>
        <strain evidence="2 4">DSM 381</strain>
    </source>
</reference>
<reference evidence="1 3" key="2">
    <citation type="submission" date="2016-10" db="EMBL/GenBank/DDBJ databases">
        <authorList>
            <person name="Varghese N."/>
            <person name="Submissions S."/>
        </authorList>
    </citation>
    <scope>NUCLEOTIDE SEQUENCE [LARGE SCALE GENOMIC DNA]</scope>
    <source>
        <strain evidence="1 3">DSM 282</strain>
    </source>
</reference>